<evidence type="ECO:0000313" key="2">
    <source>
        <dbReference type="EMBL" id="KAF3591928.1"/>
    </source>
</evidence>
<sequence length="332" mass="37643">MENMDFGRTSINEATSISVDMSTAISSDKSTAISADDTRQTSIDSTPPEAGKYSLTIVANERVVLGKTKERGNEWKLPLQDYLNPGMTYSNRSATRLPKDDTTKFGMSLEYLIMFDVLNEHIKRLDSHIAENATTIKRETGRLPGRTDANLKRQVNVVLLRSGKHLIPREMEINNSEKHDVVEETVEIRSCPIILDDPSTESEIPRGRERPNTDEEAIDLGEEEGEMEEDVKIDRQERTNVGRQTTVNIDRHSRNNVDRLPTPTEPAVERVYRTLPPFPPNKTQTKRELHKAICKKAFDKITLEMPLSEAIKVSPSMKKICKRYGIQQLSSH</sequence>
<name>A0ABQ7E3Y7_BRACR</name>
<feature type="region of interest" description="Disordered" evidence="1">
    <location>
        <begin position="196"/>
        <end position="215"/>
    </location>
</feature>
<organism evidence="2 3">
    <name type="scientific">Brassica cretica</name>
    <name type="common">Mustard</name>
    <dbReference type="NCBI Taxonomy" id="69181"/>
    <lineage>
        <taxon>Eukaryota</taxon>
        <taxon>Viridiplantae</taxon>
        <taxon>Streptophyta</taxon>
        <taxon>Embryophyta</taxon>
        <taxon>Tracheophyta</taxon>
        <taxon>Spermatophyta</taxon>
        <taxon>Magnoliopsida</taxon>
        <taxon>eudicotyledons</taxon>
        <taxon>Gunneridae</taxon>
        <taxon>Pentapetalae</taxon>
        <taxon>rosids</taxon>
        <taxon>malvids</taxon>
        <taxon>Brassicales</taxon>
        <taxon>Brassicaceae</taxon>
        <taxon>Brassiceae</taxon>
        <taxon>Brassica</taxon>
    </lineage>
</organism>
<dbReference type="Proteomes" id="UP000266723">
    <property type="component" value="Unassembled WGS sequence"/>
</dbReference>
<gene>
    <name evidence="2" type="ORF">DY000_02024251</name>
</gene>
<comment type="caution">
    <text evidence="2">The sequence shown here is derived from an EMBL/GenBank/DDBJ whole genome shotgun (WGS) entry which is preliminary data.</text>
</comment>
<evidence type="ECO:0000256" key="1">
    <source>
        <dbReference type="SAM" id="MobiDB-lite"/>
    </source>
</evidence>
<protein>
    <submittedName>
        <fullName evidence="2">Uncharacterized protein</fullName>
    </submittedName>
</protein>
<evidence type="ECO:0000313" key="3">
    <source>
        <dbReference type="Proteomes" id="UP000266723"/>
    </source>
</evidence>
<dbReference type="EMBL" id="QGKV02000299">
    <property type="protein sequence ID" value="KAF3591928.1"/>
    <property type="molecule type" value="Genomic_DNA"/>
</dbReference>
<feature type="compositionally biased region" description="Basic and acidic residues" evidence="1">
    <location>
        <begin position="203"/>
        <end position="213"/>
    </location>
</feature>
<reference evidence="2 3" key="1">
    <citation type="journal article" date="2020" name="BMC Genomics">
        <title>Intraspecific diversification of the crop wild relative Brassica cretica Lam. using demographic model selection.</title>
        <authorList>
            <person name="Kioukis A."/>
            <person name="Michalopoulou V.A."/>
            <person name="Briers L."/>
            <person name="Pirintsos S."/>
            <person name="Studholme D.J."/>
            <person name="Pavlidis P."/>
            <person name="Sarris P.F."/>
        </authorList>
    </citation>
    <scope>NUCLEOTIDE SEQUENCE [LARGE SCALE GENOMIC DNA]</scope>
    <source>
        <strain evidence="3">cv. PFS-1207/04</strain>
    </source>
</reference>
<accession>A0ABQ7E3Y7</accession>
<feature type="region of interest" description="Disordered" evidence="1">
    <location>
        <begin position="29"/>
        <end position="50"/>
    </location>
</feature>
<proteinExistence type="predicted"/>
<keyword evidence="3" id="KW-1185">Reference proteome</keyword>